<feature type="domain" description="Thoeris protein ThsB TIR-like" evidence="1">
    <location>
        <begin position="6"/>
        <end position="58"/>
    </location>
</feature>
<dbReference type="InterPro" id="IPR015032">
    <property type="entry name" value="ThsB__TIR-like_domain"/>
</dbReference>
<evidence type="ECO:0000313" key="2">
    <source>
        <dbReference type="EMBL" id="MBP1926699.1"/>
    </source>
</evidence>
<organism evidence="2 3">
    <name type="scientific">Sedimentibacter acidaminivorans</name>
    <dbReference type="NCBI Taxonomy" id="913099"/>
    <lineage>
        <taxon>Bacteria</taxon>
        <taxon>Bacillati</taxon>
        <taxon>Bacillota</taxon>
        <taxon>Tissierellia</taxon>
        <taxon>Sedimentibacter</taxon>
    </lineage>
</organism>
<proteinExistence type="predicted"/>
<dbReference type="Proteomes" id="UP001519342">
    <property type="component" value="Unassembled WGS sequence"/>
</dbReference>
<reference evidence="2 3" key="1">
    <citation type="submission" date="2021-03" db="EMBL/GenBank/DDBJ databases">
        <title>Genomic Encyclopedia of Type Strains, Phase IV (KMG-IV): sequencing the most valuable type-strain genomes for metagenomic binning, comparative biology and taxonomic classification.</title>
        <authorList>
            <person name="Goeker M."/>
        </authorList>
    </citation>
    <scope>NUCLEOTIDE SEQUENCE [LARGE SCALE GENOMIC DNA]</scope>
    <source>
        <strain evidence="2 3">DSM 24004</strain>
    </source>
</reference>
<dbReference type="Pfam" id="PF08937">
    <property type="entry name" value="ThsB_TIR"/>
    <property type="match status" value="1"/>
</dbReference>
<protein>
    <recommendedName>
        <fullName evidence="1">Thoeris protein ThsB TIR-like domain-containing protein</fullName>
    </recommendedName>
</protein>
<evidence type="ECO:0000259" key="1">
    <source>
        <dbReference type="Pfam" id="PF08937"/>
    </source>
</evidence>
<sequence>MARRAFFSFHYDINRSMIVRNSWVTQGKEAAGFADKASFEQIKRQADTAVHRWIDQQLE</sequence>
<name>A0ABS4GG77_9FIRM</name>
<keyword evidence="3" id="KW-1185">Reference proteome</keyword>
<gene>
    <name evidence="2" type="ORF">J2Z76_002569</name>
</gene>
<evidence type="ECO:0000313" key="3">
    <source>
        <dbReference type="Proteomes" id="UP001519342"/>
    </source>
</evidence>
<accession>A0ABS4GG77</accession>
<dbReference type="EMBL" id="JAGGKS010000008">
    <property type="protein sequence ID" value="MBP1926699.1"/>
    <property type="molecule type" value="Genomic_DNA"/>
</dbReference>
<comment type="caution">
    <text evidence="2">The sequence shown here is derived from an EMBL/GenBank/DDBJ whole genome shotgun (WGS) entry which is preliminary data.</text>
</comment>